<reference evidence="1 2" key="1">
    <citation type="submission" date="2015-09" db="EMBL/GenBank/DDBJ databases">
        <title>Trachymyrmex cornetzi WGS genome.</title>
        <authorList>
            <person name="Nygaard S."/>
            <person name="Hu H."/>
            <person name="Boomsma J."/>
            <person name="Zhang G."/>
        </authorList>
    </citation>
    <scope>NUCLEOTIDE SEQUENCE [LARGE SCALE GENOMIC DNA]</scope>
    <source>
        <strain evidence="1">Tcor2-1</strain>
        <tissue evidence="1">Whole body</tissue>
    </source>
</reference>
<protein>
    <submittedName>
        <fullName evidence="1">Uncharacterized protein</fullName>
    </submittedName>
</protein>
<organism evidence="1 2">
    <name type="scientific">Trachymyrmex cornetzi</name>
    <dbReference type="NCBI Taxonomy" id="471704"/>
    <lineage>
        <taxon>Eukaryota</taxon>
        <taxon>Metazoa</taxon>
        <taxon>Ecdysozoa</taxon>
        <taxon>Arthropoda</taxon>
        <taxon>Hexapoda</taxon>
        <taxon>Insecta</taxon>
        <taxon>Pterygota</taxon>
        <taxon>Neoptera</taxon>
        <taxon>Endopterygota</taxon>
        <taxon>Hymenoptera</taxon>
        <taxon>Apocrita</taxon>
        <taxon>Aculeata</taxon>
        <taxon>Formicoidea</taxon>
        <taxon>Formicidae</taxon>
        <taxon>Myrmicinae</taxon>
        <taxon>Trachymyrmex</taxon>
    </lineage>
</organism>
<name>A0A151JMW9_9HYME</name>
<dbReference type="AlphaFoldDB" id="A0A151JMW9"/>
<evidence type="ECO:0000313" key="2">
    <source>
        <dbReference type="Proteomes" id="UP000078492"/>
    </source>
</evidence>
<feature type="non-terminal residue" evidence="1">
    <location>
        <position position="1"/>
    </location>
</feature>
<accession>A0A151JMW9</accession>
<gene>
    <name evidence="1" type="ORF">ALC57_02997</name>
</gene>
<evidence type="ECO:0000313" key="1">
    <source>
        <dbReference type="EMBL" id="KYN27598.1"/>
    </source>
</evidence>
<dbReference type="Proteomes" id="UP000078492">
    <property type="component" value="Unassembled WGS sequence"/>
</dbReference>
<proteinExistence type="predicted"/>
<sequence>KITAYIIDIFTVLIITLYLIKFHTYFVNILTVRSHIYSASSLTFAFNLKAAIVSPSDAQQFTAVSPAAFTSPILAPRANSRTLTAY</sequence>
<dbReference type="EMBL" id="KQ978899">
    <property type="protein sequence ID" value="KYN27598.1"/>
    <property type="molecule type" value="Genomic_DNA"/>
</dbReference>
<keyword evidence="2" id="KW-1185">Reference proteome</keyword>